<dbReference type="Gene3D" id="3.30.450.20">
    <property type="entry name" value="PAS domain"/>
    <property type="match status" value="1"/>
</dbReference>
<dbReference type="Proteomes" id="UP000268059">
    <property type="component" value="Chromosome"/>
</dbReference>
<dbReference type="KEGG" id="ebm:SG0102_29480"/>
<dbReference type="PANTHER" id="PTHR33121">
    <property type="entry name" value="CYCLIC DI-GMP PHOSPHODIESTERASE PDEF"/>
    <property type="match status" value="1"/>
</dbReference>
<dbReference type="PROSITE" id="PS50887">
    <property type="entry name" value="GGDEF"/>
    <property type="match status" value="1"/>
</dbReference>
<dbReference type="InterPro" id="IPR035965">
    <property type="entry name" value="PAS-like_dom_sf"/>
</dbReference>
<dbReference type="InterPro" id="IPR035919">
    <property type="entry name" value="EAL_sf"/>
</dbReference>
<dbReference type="OrthoDB" id="9805474at2"/>
<dbReference type="PROSITE" id="PS50113">
    <property type="entry name" value="PAC"/>
    <property type="match status" value="1"/>
</dbReference>
<dbReference type="SUPFAM" id="SSF55073">
    <property type="entry name" value="Nucleotide cyclase"/>
    <property type="match status" value="2"/>
</dbReference>
<sequence>MGQLQQQELLQNLQWVNSISGTKDHTIFKKEENYYLKHSSVLCVVRLAQYAQLAESKDKEYISTILRLVGRLLQRHFGLDHVYYFEEGIFVILAKKLFDLEFETHIQQIVRDWSILEIEHEKVNIHLRAGYLYGCPVDQKEIEDMYQHCLDFAMHTDSVYGTEYFSLINVTENNVLQFYETDTTDKITGLLTKEDFLKLCPKIIEKAHLNNQKIYIMYLNILNFKLFNDNYGYDKGNQFLVEFAKVLRKQYPNHFIARFEADHFYVMLYETDFKADLEAIQKAIRQGAHSVYLGVKAGICEIPLEDTLSFETYCDRAKVSADYIKKTNKMYRIYSDNFSGKNVREKYIIEHFREALEKKWIKLYFQPVVRTINEELCSMEVLARWEDPTYGLLPPILFIPVLEDYHLIHHLDMYIIETLCKVYRQRQDAHQVTYPVSFNLSRLDFELCDIFDVIETNSRNYRVPKSYLNIEITESIMTDNEEFMKAKIHQFQDAGYAVWIDDFGSEYSSLNTLKEYEFDELKIDMKFLSEFSRKSKQIIASIVNMAKQLGIQTLAEGVETKEQYDFLRGIGCEKVQGYYFSKPLPIDEMFHVLNEKNIHGENTIYSEYYDRIGRVDLLSSHPFDFKRLDNYESAEPLAIMQYKDYKLSYINANQAYFGFLKSLGVYSLKESEILINDESWNISAHFKAIADKTRDTDKIEYLDFFDQDNHCVLEVKGIASNKDSVSFLVHGENLSKTNVGLRHEDELNTSLRIVYSLFEHIYLIDQSDHKAHTLYTNAHFSSLNDAEDIDEVVNRFYNEEVYIDDRLRFKKFLAKDSLSERIEKADDKTLRGLFRIKRRNGVYKWTLVTIKKLFRSGHMKGIVALSDMEKDQFAVMQTKALNTNQVQDTQGLNTDVLWNNILQTDFGIFWKDDQRRFLGANSVFKEYYEIVDDSQFIGKTDEELGWNVDPVRFNRVEERVLKEGEVVRGEIGESIVHGNMKTIVTDKQPIYSNDGKIVGLLGYFREVAQYRKIKERMKSLAQYDELTDSVNSQGLREGAHNFVESYDFRHIDFALTIFKLENLKEFVNAYGYSMGEEMIKSVFEILKKTFGMNSLLGHPEFDILTILHQTSPYGDYQRRVEEVQEQIQKINRIAGIRYNIYTTVSTTYYSEVEDFEKMKYLGLARLEMKNMKKDHLIAEDIPQFTRQEIINEMRRFMRIFDVVRLVDPDCNSSKTLDREGQLFTVPRKCYGLLGKDGRCLNCISRKTIETHESQNKVEKTPDGDYFVVSRFVVVEGKEYSLELIKKITITNNDF</sequence>
<dbReference type="PANTHER" id="PTHR33121:SF71">
    <property type="entry name" value="OXYGEN SENSOR PROTEIN DOSP"/>
    <property type="match status" value="1"/>
</dbReference>
<feature type="domain" description="PAC" evidence="1">
    <location>
        <begin position="954"/>
        <end position="1019"/>
    </location>
</feature>
<dbReference type="NCBIfam" id="TIGR00254">
    <property type="entry name" value="GGDEF"/>
    <property type="match status" value="1"/>
</dbReference>
<dbReference type="InParanoid" id="A0A3G9JYY0"/>
<dbReference type="SMART" id="SM00267">
    <property type="entry name" value="GGDEF"/>
    <property type="match status" value="1"/>
</dbReference>
<dbReference type="GO" id="GO:0071111">
    <property type="term" value="F:cyclic-guanylate-specific phosphodiesterase activity"/>
    <property type="evidence" value="ECO:0007669"/>
    <property type="project" value="InterPro"/>
</dbReference>
<dbReference type="EMBL" id="AP019309">
    <property type="protein sequence ID" value="BBH28014.1"/>
    <property type="molecule type" value="Genomic_DNA"/>
</dbReference>
<dbReference type="InterPro" id="IPR043128">
    <property type="entry name" value="Rev_trsase/Diguanyl_cyclase"/>
</dbReference>
<accession>A0A3G9JYY0</accession>
<feature type="domain" description="EAL" evidence="2">
    <location>
        <begin position="345"/>
        <end position="597"/>
    </location>
</feature>
<dbReference type="InterPro" id="IPR029787">
    <property type="entry name" value="Nucleotide_cyclase"/>
</dbReference>
<evidence type="ECO:0008006" key="6">
    <source>
        <dbReference type="Google" id="ProtNLM"/>
    </source>
</evidence>
<dbReference type="Pfam" id="PF08448">
    <property type="entry name" value="PAS_4"/>
    <property type="match status" value="1"/>
</dbReference>
<dbReference type="InterPro" id="IPR001633">
    <property type="entry name" value="EAL_dom"/>
</dbReference>
<dbReference type="CDD" id="cd01948">
    <property type="entry name" value="EAL"/>
    <property type="match status" value="1"/>
</dbReference>
<evidence type="ECO:0000313" key="5">
    <source>
        <dbReference type="Proteomes" id="UP000268059"/>
    </source>
</evidence>
<dbReference type="Pfam" id="PF00563">
    <property type="entry name" value="EAL"/>
    <property type="match status" value="1"/>
</dbReference>
<dbReference type="InterPro" id="IPR000700">
    <property type="entry name" value="PAS-assoc_C"/>
</dbReference>
<evidence type="ECO:0000259" key="2">
    <source>
        <dbReference type="PROSITE" id="PS50883"/>
    </source>
</evidence>
<dbReference type="Gene3D" id="3.20.20.450">
    <property type="entry name" value="EAL domain"/>
    <property type="match status" value="1"/>
</dbReference>
<dbReference type="PROSITE" id="PS50883">
    <property type="entry name" value="EAL"/>
    <property type="match status" value="1"/>
</dbReference>
<keyword evidence="5" id="KW-1185">Reference proteome</keyword>
<feature type="domain" description="GGDEF" evidence="3">
    <location>
        <begin position="212"/>
        <end position="337"/>
    </location>
</feature>
<reference evidence="4 5" key="1">
    <citation type="submission" date="2018-11" db="EMBL/GenBank/DDBJ databases">
        <title>Novel Erysipelotrichaceae bacterium isolated from small intestine of a swine.</title>
        <authorList>
            <person name="Kim J.S."/>
            <person name="Choe H."/>
            <person name="Lee Y.R."/>
            <person name="Kim K.M."/>
            <person name="Park D.S."/>
        </authorList>
    </citation>
    <scope>NUCLEOTIDE SEQUENCE [LARGE SCALE GENOMIC DNA]</scope>
    <source>
        <strain evidence="4 5">SG0102</strain>
    </source>
</reference>
<proteinExistence type="predicted"/>
<dbReference type="RefSeq" id="WP_125120687.1">
    <property type="nucleotide sequence ID" value="NZ_AP019309.1"/>
</dbReference>
<dbReference type="InterPro" id="IPR000160">
    <property type="entry name" value="GGDEF_dom"/>
</dbReference>
<name>A0A3G9JYY0_9FIRM</name>
<dbReference type="SUPFAM" id="SSF141868">
    <property type="entry name" value="EAL domain-like"/>
    <property type="match status" value="1"/>
</dbReference>
<dbReference type="Pfam" id="PF00990">
    <property type="entry name" value="GGDEF"/>
    <property type="match status" value="2"/>
</dbReference>
<dbReference type="Gene3D" id="3.30.70.270">
    <property type="match status" value="2"/>
</dbReference>
<dbReference type="SUPFAM" id="SSF55785">
    <property type="entry name" value="PYP-like sensor domain (PAS domain)"/>
    <property type="match status" value="1"/>
</dbReference>
<dbReference type="InterPro" id="IPR050706">
    <property type="entry name" value="Cyclic-di-GMP_PDE-like"/>
</dbReference>
<dbReference type="SMART" id="SM00052">
    <property type="entry name" value="EAL"/>
    <property type="match status" value="1"/>
</dbReference>
<gene>
    <name evidence="4" type="ORF">SG0102_29480</name>
</gene>
<evidence type="ECO:0000313" key="4">
    <source>
        <dbReference type="EMBL" id="BBH28014.1"/>
    </source>
</evidence>
<evidence type="ECO:0000259" key="1">
    <source>
        <dbReference type="PROSITE" id="PS50113"/>
    </source>
</evidence>
<organism evidence="4 5">
    <name type="scientific">Intestinibaculum porci</name>
    <dbReference type="NCBI Taxonomy" id="2487118"/>
    <lineage>
        <taxon>Bacteria</taxon>
        <taxon>Bacillati</taxon>
        <taxon>Bacillota</taxon>
        <taxon>Erysipelotrichia</taxon>
        <taxon>Erysipelotrichales</taxon>
        <taxon>Erysipelotrichaceae</taxon>
        <taxon>Intestinibaculum</taxon>
    </lineage>
</organism>
<protein>
    <recommendedName>
        <fullName evidence="6">Diguanylate cyclase</fullName>
    </recommendedName>
</protein>
<dbReference type="InterPro" id="IPR013656">
    <property type="entry name" value="PAS_4"/>
</dbReference>
<dbReference type="CDD" id="cd01949">
    <property type="entry name" value="GGDEF"/>
    <property type="match status" value="1"/>
</dbReference>
<evidence type="ECO:0000259" key="3">
    <source>
        <dbReference type="PROSITE" id="PS50887"/>
    </source>
</evidence>